<feature type="domain" description="Zn(2)-C6 fungal-type" evidence="3">
    <location>
        <begin position="13"/>
        <end position="43"/>
    </location>
</feature>
<dbReference type="PANTHER" id="PTHR47784">
    <property type="entry name" value="STEROL UPTAKE CONTROL PROTEIN 2"/>
    <property type="match status" value="1"/>
</dbReference>
<organism evidence="4 5">
    <name type="scientific">Phialocephala subalpina</name>
    <dbReference type="NCBI Taxonomy" id="576137"/>
    <lineage>
        <taxon>Eukaryota</taxon>
        <taxon>Fungi</taxon>
        <taxon>Dikarya</taxon>
        <taxon>Ascomycota</taxon>
        <taxon>Pezizomycotina</taxon>
        <taxon>Leotiomycetes</taxon>
        <taxon>Helotiales</taxon>
        <taxon>Mollisiaceae</taxon>
        <taxon>Phialocephala</taxon>
        <taxon>Phialocephala fortinii species complex</taxon>
    </lineage>
</organism>
<proteinExistence type="predicted"/>
<keyword evidence="5" id="KW-1185">Reference proteome</keyword>
<dbReference type="EMBL" id="FJOG01000043">
    <property type="protein sequence ID" value="CZR67383.1"/>
    <property type="molecule type" value="Genomic_DNA"/>
</dbReference>
<dbReference type="SMART" id="SM00066">
    <property type="entry name" value="GAL4"/>
    <property type="match status" value="1"/>
</dbReference>
<evidence type="ECO:0000313" key="5">
    <source>
        <dbReference type="Proteomes" id="UP000184330"/>
    </source>
</evidence>
<dbReference type="GO" id="GO:0008270">
    <property type="term" value="F:zinc ion binding"/>
    <property type="evidence" value="ECO:0007669"/>
    <property type="project" value="InterPro"/>
</dbReference>
<accession>A0A1L7XQR3</accession>
<evidence type="ECO:0000313" key="4">
    <source>
        <dbReference type="EMBL" id="CZR67383.1"/>
    </source>
</evidence>
<evidence type="ECO:0000259" key="3">
    <source>
        <dbReference type="PROSITE" id="PS50048"/>
    </source>
</evidence>
<dbReference type="InterPro" id="IPR053157">
    <property type="entry name" value="Sterol_Uptake_Regulator"/>
</dbReference>
<dbReference type="Pfam" id="PF00172">
    <property type="entry name" value="Zn_clus"/>
    <property type="match status" value="1"/>
</dbReference>
<dbReference type="Gene3D" id="4.10.240.10">
    <property type="entry name" value="Zn(2)-C6 fungal-type DNA-binding domain"/>
    <property type="match status" value="1"/>
</dbReference>
<name>A0A1L7XQR3_9HELO</name>
<dbReference type="STRING" id="576137.A0A1L7XQR3"/>
<reference evidence="4 5" key="1">
    <citation type="submission" date="2016-03" db="EMBL/GenBank/DDBJ databases">
        <authorList>
            <person name="Ploux O."/>
        </authorList>
    </citation>
    <scope>NUCLEOTIDE SEQUENCE [LARGE SCALE GENOMIC DNA]</scope>
    <source>
        <strain evidence="4 5">UAMH 11012</strain>
    </source>
</reference>
<dbReference type="CDD" id="cd00067">
    <property type="entry name" value="GAL4"/>
    <property type="match status" value="1"/>
</dbReference>
<gene>
    <name evidence="4" type="ORF">PAC_17282</name>
</gene>
<dbReference type="InterPro" id="IPR001138">
    <property type="entry name" value="Zn2Cys6_DnaBD"/>
</dbReference>
<feature type="region of interest" description="Disordered" evidence="2">
    <location>
        <begin position="47"/>
        <end position="66"/>
    </location>
</feature>
<protein>
    <recommendedName>
        <fullName evidence="3">Zn(2)-C6 fungal-type domain-containing protein</fullName>
    </recommendedName>
</protein>
<dbReference type="InterPro" id="IPR036864">
    <property type="entry name" value="Zn2-C6_fun-type_DNA-bd_sf"/>
</dbReference>
<dbReference type="PANTHER" id="PTHR47784:SF5">
    <property type="entry name" value="STEROL UPTAKE CONTROL PROTEIN 2"/>
    <property type="match status" value="1"/>
</dbReference>
<sequence length="422" mass="46892">MPPRKQHLKSRNGCIQCKRRKIKCDERLPLCGPCNKHRISCSFEGTTLSSATPPARHNSPPPDLQYAPPITPSSLLNLELLHNFTSRTYCTVSSSLVLSLEQKEFYRAGFVQVAFKYDYFIHALLAASGFHIVYLMQRNLIPPSQTSQPLETYLIAAHTHHNTALRSFRSTLYNVTPENCSAVFGCAALITLMSLAQPPYPDPAASSIISESPRTVSSLVLDWFRLLRGIEPAYQMYIELVHSGPLAPIFSSKVDYGKGPVDPEISSHLDSLCFAFSQHSTPNIRRVCNNATSVLKTAFAGVGERRETSAGLGWLVSVDEEFVRLLEGNCQEALVVLGWFCVLLDELRDMWWAEGWAVKILNGVEGLLDEFWVEWVRWPCEAVRGKENESGESGCKLDENGGNGVEVGVVDLGYDGLLDPQL</sequence>
<dbReference type="SUPFAM" id="SSF57701">
    <property type="entry name" value="Zn2/Cys6 DNA-binding domain"/>
    <property type="match status" value="1"/>
</dbReference>
<dbReference type="AlphaFoldDB" id="A0A1L7XQR3"/>
<dbReference type="PROSITE" id="PS00463">
    <property type="entry name" value="ZN2_CY6_FUNGAL_1"/>
    <property type="match status" value="1"/>
</dbReference>
<evidence type="ECO:0000256" key="1">
    <source>
        <dbReference type="ARBA" id="ARBA00023242"/>
    </source>
</evidence>
<dbReference type="Proteomes" id="UP000184330">
    <property type="component" value="Unassembled WGS sequence"/>
</dbReference>
<dbReference type="GO" id="GO:0001228">
    <property type="term" value="F:DNA-binding transcription activator activity, RNA polymerase II-specific"/>
    <property type="evidence" value="ECO:0007669"/>
    <property type="project" value="TreeGrafter"/>
</dbReference>
<evidence type="ECO:0000256" key="2">
    <source>
        <dbReference type="SAM" id="MobiDB-lite"/>
    </source>
</evidence>
<dbReference type="OrthoDB" id="4937900at2759"/>
<dbReference type="PROSITE" id="PS50048">
    <property type="entry name" value="ZN2_CY6_FUNGAL_2"/>
    <property type="match status" value="1"/>
</dbReference>
<keyword evidence="1" id="KW-0539">Nucleus</keyword>